<keyword evidence="2" id="KW-0472">Membrane</keyword>
<dbReference type="PANTHER" id="PTHR40050">
    <property type="entry name" value="INNER SPORE COAT PROTEIN H"/>
    <property type="match status" value="1"/>
</dbReference>
<feature type="region of interest" description="Disordered" evidence="1">
    <location>
        <begin position="516"/>
        <end position="559"/>
    </location>
</feature>
<dbReference type="PANTHER" id="PTHR40050:SF1">
    <property type="entry name" value="INNER SPORE COAT PROTEIN H"/>
    <property type="match status" value="1"/>
</dbReference>
<organism evidence="3 4">
    <name type="scientific">Paraclostridium bifermentans</name>
    <name type="common">Clostridium bifermentans</name>
    <dbReference type="NCBI Taxonomy" id="1490"/>
    <lineage>
        <taxon>Bacteria</taxon>
        <taxon>Bacillati</taxon>
        <taxon>Bacillota</taxon>
        <taxon>Clostridia</taxon>
        <taxon>Peptostreptococcales</taxon>
        <taxon>Peptostreptococcaceae</taxon>
        <taxon>Paraclostridium</taxon>
    </lineage>
</organism>
<name>A0AA44II36_PARBF</name>
<accession>A0AA44II36</accession>
<dbReference type="RefSeq" id="WP_168932591.1">
    <property type="nucleotide sequence ID" value="NZ_JABAFD010000010.1"/>
</dbReference>
<dbReference type="Pfam" id="PF08757">
    <property type="entry name" value="CotH"/>
    <property type="match status" value="2"/>
</dbReference>
<dbReference type="InterPro" id="IPR014867">
    <property type="entry name" value="Spore_coat_CotH_CotH2/3/7"/>
</dbReference>
<keyword evidence="3" id="KW-0946">Virion</keyword>
<evidence type="ECO:0000256" key="2">
    <source>
        <dbReference type="SAM" id="Phobius"/>
    </source>
</evidence>
<keyword evidence="2" id="KW-0812">Transmembrane</keyword>
<dbReference type="EMBL" id="JABAFD010000010">
    <property type="protein sequence ID" value="NME10675.1"/>
    <property type="molecule type" value="Genomic_DNA"/>
</dbReference>
<sequence>MINDKQSKYISVISIILSVVFIVVSIYIPKNKTDIETISNTEDVLDKNSITSIDIKIKESDWKWLLENATKEEYKSADVTINGETFNNVGIRPKGNSSLTSVANDSTTDRYSIKIDFGQYVDGQTYHGIRKLALNNNISDATYMKEAISYDIYNFLGIATPEYSYTDIKINGSDWGLYLGVEVVDERFIEKNYGEISGNLYKPETMNMGGNKGNNGEIQRPDMDGNKPQMGDNPPNMDGNIPKMDEVPPDMNGDAPNIVQNQNVSREDEDNGGAPKMGNKDSQGADLKYIDDDIDSYSILRDSAVFKNTTDKDFKNIIDLMESLKTGENIENYLNVDEVLKYFAVNTFLVNLDSYSGGMYHNYYLYEKDGVSEILPWDLNMSFGGFAVKEGEKAINFPIDSPVTGNLEDAPLIGKLLENDDYKEIYHKYLKQISDNYFSSGTFNNRVTQINKLISNYVKKDATAFYNYEEYKTGVTELLTFGKDRVKSVQAQLNGEQSSTEYGNVVTTLNLPALGQQNMGKNKDINKKDQVDGNNQEKPQEAMNNENKNDNKQMMPPNMKNNKQNRWIYYGVSIISLIMLLISTIFIAKYKRKRY</sequence>
<keyword evidence="3" id="KW-0167">Capsid protein</keyword>
<evidence type="ECO:0000256" key="1">
    <source>
        <dbReference type="SAM" id="MobiDB-lite"/>
    </source>
</evidence>
<evidence type="ECO:0000313" key="4">
    <source>
        <dbReference type="Proteomes" id="UP000573963"/>
    </source>
</evidence>
<reference evidence="3 4" key="1">
    <citation type="submission" date="2020-04" db="EMBL/GenBank/DDBJ databases">
        <authorList>
            <person name="Hitch T.C.A."/>
            <person name="Wylensek D."/>
            <person name="Clavel T."/>
        </authorList>
    </citation>
    <scope>NUCLEOTIDE SEQUENCE [LARGE SCALE GENOMIC DNA]</scope>
    <source>
        <strain evidence="3 4">Med78_4-601-WT-2</strain>
    </source>
</reference>
<keyword evidence="2" id="KW-1133">Transmembrane helix</keyword>
<dbReference type="AlphaFoldDB" id="A0AA44II36"/>
<evidence type="ECO:0000313" key="3">
    <source>
        <dbReference type="EMBL" id="NME10675.1"/>
    </source>
</evidence>
<gene>
    <name evidence="3" type="ORF">HF875_14185</name>
</gene>
<comment type="caution">
    <text evidence="3">The sequence shown here is derived from an EMBL/GenBank/DDBJ whole genome shotgun (WGS) entry which is preliminary data.</text>
</comment>
<protein>
    <submittedName>
        <fullName evidence="3">Spore coat protein CotH</fullName>
    </submittedName>
</protein>
<dbReference type="Proteomes" id="UP000573963">
    <property type="component" value="Unassembled WGS sequence"/>
</dbReference>
<feature type="region of interest" description="Disordered" evidence="1">
    <location>
        <begin position="264"/>
        <end position="285"/>
    </location>
</feature>
<feature type="compositionally biased region" description="Basic and acidic residues" evidence="1">
    <location>
        <begin position="521"/>
        <end position="531"/>
    </location>
</feature>
<feature type="compositionally biased region" description="Polar residues" evidence="1">
    <location>
        <begin position="532"/>
        <end position="546"/>
    </location>
</feature>
<feature type="transmembrane region" description="Helical" evidence="2">
    <location>
        <begin position="567"/>
        <end position="588"/>
    </location>
</feature>
<feature type="region of interest" description="Disordered" evidence="1">
    <location>
        <begin position="214"/>
        <end position="238"/>
    </location>
</feature>
<proteinExistence type="predicted"/>
<feature type="transmembrane region" description="Helical" evidence="2">
    <location>
        <begin position="9"/>
        <end position="28"/>
    </location>
</feature>